<comment type="cofactor">
    <cofactor evidence="2">
        <name>Mg(2+)</name>
        <dbReference type="ChEBI" id="CHEBI:18420"/>
    </cofactor>
    <text evidence="2">Binds 2 magnesium ions per monomer.</text>
</comment>
<feature type="binding site" evidence="2">
    <location>
        <position position="88"/>
    </location>
    <ligand>
        <name>anthranilate</name>
        <dbReference type="ChEBI" id="CHEBI:16567"/>
        <label>1</label>
    </ligand>
</feature>
<protein>
    <recommendedName>
        <fullName evidence="2">Anthranilate phosphoribosyltransferase</fullName>
        <ecNumber evidence="2">2.4.2.18</ecNumber>
    </recommendedName>
</protein>
<proteinExistence type="inferred from homology"/>
<comment type="similarity">
    <text evidence="2">Belongs to the anthranilate phosphoribosyltransferase family.</text>
</comment>
<gene>
    <name evidence="2 6" type="primary">trpD</name>
    <name evidence="6" type="ORF">P8A19_23400</name>
</gene>
<dbReference type="InterPro" id="IPR017459">
    <property type="entry name" value="Glycosyl_Trfase_fam3_N_dom"/>
</dbReference>
<comment type="subunit">
    <text evidence="2">Homodimer.</text>
</comment>
<keyword evidence="2 6" id="KW-0328">Glycosyltransferase</keyword>
<feature type="binding site" evidence="2">
    <location>
        <position position="232"/>
    </location>
    <ligand>
        <name>Mg(2+)</name>
        <dbReference type="ChEBI" id="CHEBI:18420"/>
        <label>2</label>
    </ligand>
</feature>
<name>A0ABY9IS17_9ACTN</name>
<evidence type="ECO:0000256" key="1">
    <source>
        <dbReference type="ARBA" id="ARBA00023141"/>
    </source>
</evidence>
<evidence type="ECO:0000259" key="4">
    <source>
        <dbReference type="Pfam" id="PF00591"/>
    </source>
</evidence>
<dbReference type="Pfam" id="PF02885">
    <property type="entry name" value="Glycos_trans_3N"/>
    <property type="match status" value="1"/>
</dbReference>
<comment type="catalytic activity">
    <reaction evidence="2">
        <text>N-(5-phospho-beta-D-ribosyl)anthranilate + diphosphate = 5-phospho-alpha-D-ribose 1-diphosphate + anthranilate</text>
        <dbReference type="Rhea" id="RHEA:11768"/>
        <dbReference type="ChEBI" id="CHEBI:16567"/>
        <dbReference type="ChEBI" id="CHEBI:18277"/>
        <dbReference type="ChEBI" id="CHEBI:33019"/>
        <dbReference type="ChEBI" id="CHEBI:58017"/>
        <dbReference type="EC" id="2.4.2.18"/>
    </reaction>
</comment>
<evidence type="ECO:0000256" key="2">
    <source>
        <dbReference type="HAMAP-Rule" id="MF_00211"/>
    </source>
</evidence>
<dbReference type="HAMAP" id="MF_00211">
    <property type="entry name" value="TrpD"/>
    <property type="match status" value="1"/>
</dbReference>
<organism evidence="6 7">
    <name type="scientific">Streptomyces poriferorum</name>
    <dbReference type="NCBI Taxonomy" id="2798799"/>
    <lineage>
        <taxon>Bacteria</taxon>
        <taxon>Bacillati</taxon>
        <taxon>Actinomycetota</taxon>
        <taxon>Actinomycetes</taxon>
        <taxon>Kitasatosporales</taxon>
        <taxon>Streptomycetaceae</taxon>
        <taxon>Streptomyces</taxon>
    </lineage>
</organism>
<feature type="region of interest" description="Disordered" evidence="3">
    <location>
        <begin position="344"/>
        <end position="366"/>
    </location>
</feature>
<feature type="binding site" evidence="2">
    <location>
        <begin position="116"/>
        <end position="124"/>
    </location>
    <ligand>
        <name>5-phospho-alpha-D-ribose 1-diphosphate</name>
        <dbReference type="ChEBI" id="CHEBI:58017"/>
    </ligand>
</feature>
<dbReference type="InterPro" id="IPR000312">
    <property type="entry name" value="Glycosyl_Trfase_fam3"/>
</dbReference>
<feature type="binding site" evidence="2">
    <location>
        <begin position="98"/>
        <end position="101"/>
    </location>
    <ligand>
        <name>5-phospho-alpha-D-ribose 1-diphosphate</name>
        <dbReference type="ChEBI" id="CHEBI:58017"/>
    </ligand>
</feature>
<keyword evidence="2" id="KW-0028">Amino-acid biosynthesis</keyword>
<feature type="binding site" evidence="2">
    <location>
        <position position="233"/>
    </location>
    <ligand>
        <name>Mg(2+)</name>
        <dbReference type="ChEBI" id="CHEBI:18420"/>
        <label>1</label>
    </ligand>
</feature>
<keyword evidence="2" id="KW-0460">Magnesium</keyword>
<evidence type="ECO:0000313" key="7">
    <source>
        <dbReference type="Proteomes" id="UP001235744"/>
    </source>
</evidence>
<feature type="binding site" evidence="2">
    <location>
        <position position="128"/>
    </location>
    <ligand>
        <name>5-phospho-alpha-D-ribose 1-diphosphate</name>
        <dbReference type="ChEBI" id="CHEBI:58017"/>
    </ligand>
</feature>
<feature type="binding site" evidence="2">
    <location>
        <position position="96"/>
    </location>
    <ligand>
        <name>5-phospho-alpha-D-ribose 1-diphosphate</name>
        <dbReference type="ChEBI" id="CHEBI:58017"/>
    </ligand>
</feature>
<dbReference type="EMBL" id="CP120988">
    <property type="protein sequence ID" value="WLQ58190.1"/>
    <property type="molecule type" value="Genomic_DNA"/>
</dbReference>
<feature type="binding site" evidence="2">
    <location>
        <position position="173"/>
    </location>
    <ligand>
        <name>anthranilate</name>
        <dbReference type="ChEBI" id="CHEBI:16567"/>
        <label>2</label>
    </ligand>
</feature>
<feature type="binding site" evidence="2">
    <location>
        <position position="100"/>
    </location>
    <ligand>
        <name>Mg(2+)</name>
        <dbReference type="ChEBI" id="CHEBI:18420"/>
        <label>1</label>
    </ligand>
</feature>
<dbReference type="PANTHER" id="PTHR43285:SF2">
    <property type="entry name" value="ANTHRANILATE PHOSPHORIBOSYLTRANSFERASE"/>
    <property type="match status" value="1"/>
</dbReference>
<dbReference type="RefSeq" id="WP_219567238.1">
    <property type="nucleotide sequence ID" value="NZ_CP120988.1"/>
</dbReference>
<dbReference type="Proteomes" id="UP001235744">
    <property type="component" value="Chromosome"/>
</dbReference>
<dbReference type="InterPro" id="IPR005940">
    <property type="entry name" value="Anthranilate_Pribosyl_Tfrase"/>
</dbReference>
<feature type="domain" description="Glycosyl transferase family 3 N-terminal" evidence="5">
    <location>
        <begin position="16"/>
        <end position="72"/>
    </location>
</feature>
<keyword evidence="1 2" id="KW-0057">Aromatic amino acid biosynthesis</keyword>
<comment type="function">
    <text evidence="2">Catalyzes the transfer of the phosphoribosyl group of 5-phosphorylribose-1-pyrophosphate (PRPP) to anthranilate to yield N-(5'-phosphoribosyl)-anthranilate (PRA).</text>
</comment>
<feature type="binding site" evidence="2">
    <location>
        <position position="119"/>
    </location>
    <ligand>
        <name>anthranilate</name>
        <dbReference type="ChEBI" id="CHEBI:16567"/>
        <label>1</label>
    </ligand>
</feature>
<keyword evidence="7" id="KW-1185">Reference proteome</keyword>
<feature type="binding site" evidence="2">
    <location>
        <position position="88"/>
    </location>
    <ligand>
        <name>5-phospho-alpha-D-ribose 1-diphosphate</name>
        <dbReference type="ChEBI" id="CHEBI:58017"/>
    </ligand>
</feature>
<dbReference type="PANTHER" id="PTHR43285">
    <property type="entry name" value="ANTHRANILATE PHOSPHORIBOSYLTRANSFERASE"/>
    <property type="match status" value="1"/>
</dbReference>
<evidence type="ECO:0000313" key="6">
    <source>
        <dbReference type="EMBL" id="WLQ58190.1"/>
    </source>
</evidence>
<feature type="binding site" evidence="2">
    <location>
        <begin position="91"/>
        <end position="92"/>
    </location>
    <ligand>
        <name>5-phospho-alpha-D-ribose 1-diphosphate</name>
        <dbReference type="ChEBI" id="CHEBI:58017"/>
    </ligand>
</feature>
<evidence type="ECO:0000256" key="3">
    <source>
        <dbReference type="SAM" id="MobiDB-lite"/>
    </source>
</evidence>
<dbReference type="GO" id="GO:0004048">
    <property type="term" value="F:anthranilate phosphoribosyltransferase activity"/>
    <property type="evidence" value="ECO:0007669"/>
    <property type="project" value="UniProtKB-EC"/>
</dbReference>
<dbReference type="Pfam" id="PF00591">
    <property type="entry name" value="Glycos_transf_3"/>
    <property type="match status" value="1"/>
</dbReference>
<keyword evidence="2 6" id="KW-0808">Transferase</keyword>
<dbReference type="EC" id="2.4.2.18" evidence="2"/>
<reference evidence="6 7" key="1">
    <citation type="submission" date="2023-03" db="EMBL/GenBank/DDBJ databases">
        <title>Isolation and description of six Streptomyces strains from soil environments, able to metabolize different microbial glucans.</title>
        <authorList>
            <person name="Widen T."/>
            <person name="Larsbrink J."/>
        </authorList>
    </citation>
    <scope>NUCLEOTIDE SEQUENCE [LARGE SCALE GENOMIC DNA]</scope>
    <source>
        <strain evidence="6 7">Alt2</strain>
    </source>
</reference>
<comment type="caution">
    <text evidence="2">Lacks conserved residue(s) required for the propagation of feature annotation.</text>
</comment>
<evidence type="ECO:0000259" key="5">
    <source>
        <dbReference type="Pfam" id="PF02885"/>
    </source>
</evidence>
<sequence length="366" mass="36828">MAATLLAGRALPTVTRDAVAGRTVSSEAARAAVAELLDEATDEVDAAAFLTAVAVGGASPVLVAAAVQAVLAVARPVAWTGPAVDVVGTGGDGSGSVNISTLAGLVAASAGATVAKAGNRAATSQCGSADLLEALGIDLDPGERLTELLAEHRFAFLFAPALHPALRRLAPVRRRLGFRTLFNLSGPLANPVPLTGRLVGTATRQDQEVLAQAAQLLGYRRTWVIQGFDGMDELTTAGPARVLQVDGGELTEFTVDPAGLPLRPAGRAELAGGDAARNAVLARQVLDGTAPAPLLDTVLLNAAAVLQLAGHAADMESGIALARNAVRQGAPAALADRLALTPITPAAGTHPLTPAAATTPITPENS</sequence>
<keyword evidence="2" id="KW-0479">Metal-binding</keyword>
<dbReference type="NCBIfam" id="TIGR01245">
    <property type="entry name" value="trpD"/>
    <property type="match status" value="1"/>
</dbReference>
<keyword evidence="2" id="KW-0822">Tryptophan biosynthesis</keyword>
<feature type="binding site" evidence="2">
    <location>
        <position position="233"/>
    </location>
    <ligand>
        <name>Mg(2+)</name>
        <dbReference type="ChEBI" id="CHEBI:18420"/>
        <label>2</label>
    </ligand>
</feature>
<comment type="pathway">
    <text evidence="2">Amino-acid biosynthesis; L-tryptophan biosynthesis; L-tryptophan from chorismate: step 2/5.</text>
</comment>
<accession>A0ABY9IS17</accession>
<feature type="domain" description="Glycosyl transferase family 3" evidence="4">
    <location>
        <begin position="82"/>
        <end position="330"/>
    </location>
</feature>